<accession>A0ABQ1VK30</accession>
<evidence type="ECO:0000313" key="1">
    <source>
        <dbReference type="EMBL" id="GGF74515.1"/>
    </source>
</evidence>
<proteinExistence type="predicted"/>
<reference evidence="2" key="1">
    <citation type="journal article" date="2019" name="Int. J. Syst. Evol. Microbiol.">
        <title>The Global Catalogue of Microorganisms (GCM) 10K type strain sequencing project: providing services to taxonomists for standard genome sequencing and annotation.</title>
        <authorList>
            <consortium name="The Broad Institute Genomics Platform"/>
            <consortium name="The Broad Institute Genome Sequencing Center for Infectious Disease"/>
            <person name="Wu L."/>
            <person name="Ma J."/>
        </authorList>
    </citation>
    <scope>NUCLEOTIDE SEQUENCE [LARGE SCALE GENOMIC DNA]</scope>
    <source>
        <strain evidence="2">CGMCC 1.15419</strain>
    </source>
</reference>
<evidence type="ECO:0000313" key="2">
    <source>
        <dbReference type="Proteomes" id="UP000640509"/>
    </source>
</evidence>
<protein>
    <submittedName>
        <fullName evidence="1">Uncharacterized protein</fullName>
    </submittedName>
</protein>
<keyword evidence="2" id="KW-1185">Reference proteome</keyword>
<dbReference type="EMBL" id="BMIV01000011">
    <property type="protein sequence ID" value="GGF74515.1"/>
    <property type="molecule type" value="Genomic_DNA"/>
</dbReference>
<organism evidence="1 2">
    <name type="scientific">Paracoccus acridae</name>
    <dbReference type="NCBI Taxonomy" id="1795310"/>
    <lineage>
        <taxon>Bacteria</taxon>
        <taxon>Pseudomonadati</taxon>
        <taxon>Pseudomonadota</taxon>
        <taxon>Alphaproteobacteria</taxon>
        <taxon>Rhodobacterales</taxon>
        <taxon>Paracoccaceae</taxon>
        <taxon>Paracoccus</taxon>
    </lineage>
</organism>
<gene>
    <name evidence="1" type="ORF">GCM10011402_28950</name>
</gene>
<comment type="caution">
    <text evidence="1">The sequence shown here is derived from an EMBL/GenBank/DDBJ whole genome shotgun (WGS) entry which is preliminary data.</text>
</comment>
<name>A0ABQ1VK30_9RHOB</name>
<dbReference type="Proteomes" id="UP000640509">
    <property type="component" value="Unassembled WGS sequence"/>
</dbReference>
<sequence>MDRTLILQKPGIGGELTRLHLTNEAEFVGMKAGLVDIGFGHGLKLFDGGGGRR</sequence>